<organism evidence="2 3">
    <name type="scientific">Schaalia turicensis</name>
    <dbReference type="NCBI Taxonomy" id="131111"/>
    <lineage>
        <taxon>Bacteria</taxon>
        <taxon>Bacillati</taxon>
        <taxon>Actinomycetota</taxon>
        <taxon>Actinomycetes</taxon>
        <taxon>Actinomycetales</taxon>
        <taxon>Actinomycetaceae</taxon>
        <taxon>Schaalia</taxon>
    </lineage>
</organism>
<evidence type="ECO:0000313" key="2">
    <source>
        <dbReference type="EMBL" id="PKY67238.1"/>
    </source>
</evidence>
<dbReference type="Pfam" id="PF12005">
    <property type="entry name" value="DUF3499"/>
    <property type="match status" value="1"/>
</dbReference>
<evidence type="ECO:0000256" key="1">
    <source>
        <dbReference type="SAM" id="MobiDB-lite"/>
    </source>
</evidence>
<protein>
    <submittedName>
        <fullName evidence="2">DUF3499 domain-containing protein</fullName>
    </submittedName>
</protein>
<proteinExistence type="predicted"/>
<gene>
    <name evidence="2" type="ORF">CYJ25_01880</name>
</gene>
<reference evidence="2 3" key="1">
    <citation type="submission" date="2017-12" db="EMBL/GenBank/DDBJ databases">
        <title>Phylogenetic diversity of female urinary microbiome.</title>
        <authorList>
            <person name="Thomas-White K."/>
            <person name="Wolfe A.J."/>
        </authorList>
    </citation>
    <scope>NUCLEOTIDE SEQUENCE [LARGE SCALE GENOMIC DNA]</scope>
    <source>
        <strain evidence="2 3">UMB0250</strain>
    </source>
</reference>
<dbReference type="Proteomes" id="UP000234545">
    <property type="component" value="Unassembled WGS sequence"/>
</dbReference>
<feature type="compositionally biased region" description="Low complexity" evidence="1">
    <location>
        <begin position="106"/>
        <end position="119"/>
    </location>
</feature>
<dbReference type="RefSeq" id="WP_101627709.1">
    <property type="nucleotide sequence ID" value="NZ_PKKJ01000001.1"/>
</dbReference>
<dbReference type="AlphaFoldDB" id="A0A2I1I7X3"/>
<sequence length="169" mass="18250">MISARLCSKPGCSRPAVATLTYDYADATAVLGPLSTYAQPNAYDMCEDHANRFNPPQDWQLIRLVTHFDPVPPSGDDLLALVDAVRQAAKTPTPSSEASQAGGSLRSSASQTTDSPSRSSRPRTYEARERGPFTSQDPDTSSPLDPQSPYAKRRAQFTVISDSDAPHSH</sequence>
<dbReference type="InterPro" id="IPR021888">
    <property type="entry name" value="DUF3499"/>
</dbReference>
<comment type="caution">
    <text evidence="2">The sequence shown here is derived from an EMBL/GenBank/DDBJ whole genome shotgun (WGS) entry which is preliminary data.</text>
</comment>
<name>A0A2I1I7X3_9ACTO</name>
<dbReference type="OrthoDB" id="3216194at2"/>
<feature type="compositionally biased region" description="Polar residues" evidence="1">
    <location>
        <begin position="133"/>
        <end position="145"/>
    </location>
</feature>
<evidence type="ECO:0000313" key="3">
    <source>
        <dbReference type="Proteomes" id="UP000234545"/>
    </source>
</evidence>
<dbReference type="EMBL" id="PKKJ01000001">
    <property type="protein sequence ID" value="PKY67238.1"/>
    <property type="molecule type" value="Genomic_DNA"/>
</dbReference>
<feature type="compositionally biased region" description="Polar residues" evidence="1">
    <location>
        <begin position="90"/>
        <end position="102"/>
    </location>
</feature>
<feature type="region of interest" description="Disordered" evidence="1">
    <location>
        <begin position="88"/>
        <end position="169"/>
    </location>
</feature>
<accession>A0A2I1I7X3</accession>